<name>A0A850PUR4_9MYCO</name>
<gene>
    <name evidence="1" type="ORF">HLY00_3146</name>
</gene>
<sequence length="228" mass="24210">MNEGGALHPGDTLTTASLSLCVGGLLQTWTEPGGPRLWSVPEAQGLQSIQGTGVIGRSLRAPRRFRETALLSESTGTLLLQPRFPTRTEDGDLRFEAKALRVAPATELPTSTQDDVRALLVQSIKHCLSSGEFFAVERGGWNAPAEPFCLFILLPDDDGSISVIETAPPPDSSETWQPHIVAGQDRTSIGAPASATSIDAAPSIMMAAIETWGLAPWDLALTFGRPAP</sequence>
<keyword evidence="2" id="KW-1185">Reference proteome</keyword>
<reference evidence="1 2" key="1">
    <citation type="submission" date="2020-05" db="EMBL/GenBank/DDBJ databases">
        <title>Draft genome sequence of Mycobacterium hippocampi DL, isolated from European seabass, Dicentrarchus labrax, reared in fish farms.</title>
        <authorList>
            <person name="Stathopoulou P."/>
            <person name="Asimakis E."/>
            <person name="Tzokas K."/>
            <person name="Batargias C."/>
            <person name="Tsiamis G."/>
        </authorList>
    </citation>
    <scope>NUCLEOTIDE SEQUENCE [LARGE SCALE GENOMIC DNA]</scope>
    <source>
        <strain evidence="1 2">DL</strain>
    </source>
</reference>
<proteinExistence type="predicted"/>
<accession>A0A850PUR4</accession>
<dbReference type="EMBL" id="JABFYL010000050">
    <property type="protein sequence ID" value="NVN54049.1"/>
    <property type="molecule type" value="Genomic_DNA"/>
</dbReference>
<evidence type="ECO:0000313" key="2">
    <source>
        <dbReference type="Proteomes" id="UP000570517"/>
    </source>
</evidence>
<evidence type="ECO:0000313" key="1">
    <source>
        <dbReference type="EMBL" id="NVN54049.1"/>
    </source>
</evidence>
<dbReference type="Proteomes" id="UP000570517">
    <property type="component" value="Unassembled WGS sequence"/>
</dbReference>
<protein>
    <submittedName>
        <fullName evidence="1">Uncharacterized protein</fullName>
    </submittedName>
</protein>
<dbReference type="RefSeq" id="WP_178362228.1">
    <property type="nucleotide sequence ID" value="NZ_JABFYL010000050.1"/>
</dbReference>
<organism evidence="1 2">
    <name type="scientific">Mycolicibacterium hippocampi</name>
    <dbReference type="NCBI Taxonomy" id="659824"/>
    <lineage>
        <taxon>Bacteria</taxon>
        <taxon>Bacillati</taxon>
        <taxon>Actinomycetota</taxon>
        <taxon>Actinomycetes</taxon>
        <taxon>Mycobacteriales</taxon>
        <taxon>Mycobacteriaceae</taxon>
        <taxon>Mycolicibacterium</taxon>
    </lineage>
</organism>
<comment type="caution">
    <text evidence="1">The sequence shown here is derived from an EMBL/GenBank/DDBJ whole genome shotgun (WGS) entry which is preliminary data.</text>
</comment>
<dbReference type="AlphaFoldDB" id="A0A850PUR4"/>